<dbReference type="EMBL" id="QVIA01000003">
    <property type="protein sequence ID" value="RGC34498.1"/>
    <property type="molecule type" value="Genomic_DNA"/>
</dbReference>
<proteinExistence type="predicted"/>
<gene>
    <name evidence="2" type="ORF">DWX41_03330</name>
</gene>
<dbReference type="InterPro" id="IPR012332">
    <property type="entry name" value="Autotransporter_pectin_lyase_C"/>
</dbReference>
<feature type="region of interest" description="Disordered" evidence="1">
    <location>
        <begin position="111"/>
        <end position="181"/>
    </location>
</feature>
<dbReference type="GeneID" id="93333997"/>
<organism evidence="2 3">
    <name type="scientific">Hungatella hathewayi</name>
    <dbReference type="NCBI Taxonomy" id="154046"/>
    <lineage>
        <taxon>Bacteria</taxon>
        <taxon>Bacillati</taxon>
        <taxon>Bacillota</taxon>
        <taxon>Clostridia</taxon>
        <taxon>Lachnospirales</taxon>
        <taxon>Lachnospiraceae</taxon>
        <taxon>Hungatella</taxon>
    </lineage>
</organism>
<evidence type="ECO:0000256" key="1">
    <source>
        <dbReference type="SAM" id="MobiDB-lite"/>
    </source>
</evidence>
<dbReference type="AlphaFoldDB" id="A0A3E2X088"/>
<feature type="compositionally biased region" description="Polar residues" evidence="1">
    <location>
        <begin position="131"/>
        <end position="148"/>
    </location>
</feature>
<dbReference type="PROSITE" id="PS51257">
    <property type="entry name" value="PROKAR_LIPOPROTEIN"/>
    <property type="match status" value="1"/>
</dbReference>
<protein>
    <submittedName>
        <fullName evidence="2">Uncharacterized protein</fullName>
    </submittedName>
</protein>
<dbReference type="RefSeq" id="WP_117440649.1">
    <property type="nucleotide sequence ID" value="NZ_QVIA01000003.1"/>
</dbReference>
<name>A0A3E2X088_9FIRM</name>
<comment type="caution">
    <text evidence="2">The sequence shown here is derived from an EMBL/GenBank/DDBJ whole genome shotgun (WGS) entry which is preliminary data.</text>
</comment>
<feature type="compositionally biased region" description="Basic and acidic residues" evidence="1">
    <location>
        <begin position="58"/>
        <end position="84"/>
    </location>
</feature>
<dbReference type="SUPFAM" id="SSF51126">
    <property type="entry name" value="Pectin lyase-like"/>
    <property type="match status" value="1"/>
</dbReference>
<reference evidence="2 3" key="1">
    <citation type="submission" date="2018-08" db="EMBL/GenBank/DDBJ databases">
        <title>A genome reference for cultivated species of the human gut microbiota.</title>
        <authorList>
            <person name="Zou Y."/>
            <person name="Xue W."/>
            <person name="Luo G."/>
        </authorList>
    </citation>
    <scope>NUCLEOTIDE SEQUENCE [LARGE SCALE GENOMIC DNA]</scope>
    <source>
        <strain evidence="2 3">AF19-21</strain>
    </source>
</reference>
<dbReference type="Proteomes" id="UP000261111">
    <property type="component" value="Unassembled WGS sequence"/>
</dbReference>
<dbReference type="InterPro" id="IPR011050">
    <property type="entry name" value="Pectin_lyase_fold/virulence"/>
</dbReference>
<sequence length="652" mass="68111">MKKRYAGVLLGITITLGSTLLSGCADKENTSDTAQTIYGQVSEISGGTITIEVGTQKEMEIPDDIEKSDDTEKPDDMEAGEMPRDSGQPSMLDFTGEEQDIKVEADTVIKRQSMGGGKPGELGEAPEGGTPETQESGGEQSADRTNGAVQPAEEEGSERPSEEKPDGAPDGEAPEESQEEITLDDIEEGDTIAVTLDEDGSVSEILVMSSGGMGQLDGVESYSAAEEFTEDIEKDGESITSTGTDENAAHIFEGASVVMKNMTITRSSTDSTGGDNSSFYGVGAAVLNTDGVTYISGSTIETDAAGGAGIFAYGNGTIYASDTKITAKQDTSGGIHAAGGGTLYAWDMEVDTSGESSAAIRSDRGGGKMVIDGGNYTSNGVGSPAVYSTADIAASNANLTANGSEAVCIEGLNSLHLYDCSLTGNMSDDEQNDCSWNVILYQSMSGDSEAGNSTYEMKNGTLTAQNGGMFYTTNTESTITLSGVDIQYADDSEFFLRCTGNNNQRGWGTEGENGADCLFTAVSQAMEGDIIWDSISKLDFYITEGSTLTGAILDDETYAKDGGDGYCNLYIDEESTWTVTKDSVMSALSCAGTVQDSDGKTVTIKDSDGTVYVKGDSSLQVTVDTYDGNGDVSGASAVTAWSDYETEKPSQI</sequence>
<feature type="compositionally biased region" description="Acidic residues" evidence="1">
    <location>
        <begin position="172"/>
        <end position="181"/>
    </location>
</feature>
<feature type="compositionally biased region" description="Basic and acidic residues" evidence="1">
    <location>
        <begin position="157"/>
        <end position="167"/>
    </location>
</feature>
<evidence type="ECO:0000313" key="3">
    <source>
        <dbReference type="Proteomes" id="UP000261111"/>
    </source>
</evidence>
<dbReference type="Gene3D" id="2.160.20.20">
    <property type="match status" value="1"/>
</dbReference>
<feature type="region of interest" description="Disordered" evidence="1">
    <location>
        <begin position="58"/>
        <end position="95"/>
    </location>
</feature>
<accession>A0A3E2X088</accession>
<evidence type="ECO:0000313" key="2">
    <source>
        <dbReference type="EMBL" id="RGC34498.1"/>
    </source>
</evidence>